<dbReference type="Gene3D" id="3.40.50.1820">
    <property type="entry name" value="alpha/beta hydrolase"/>
    <property type="match status" value="1"/>
</dbReference>
<dbReference type="InterPro" id="IPR002018">
    <property type="entry name" value="CarbesteraseB"/>
</dbReference>
<gene>
    <name evidence="3" type="ORF">HK103_007499</name>
</gene>
<name>A0AAD5UCI0_9FUNG</name>
<evidence type="ECO:0000313" key="4">
    <source>
        <dbReference type="Proteomes" id="UP001210925"/>
    </source>
</evidence>
<evidence type="ECO:0000256" key="1">
    <source>
        <dbReference type="SAM" id="SignalP"/>
    </source>
</evidence>
<feature type="chain" id="PRO_5042102037" description="Carboxylesterase type B domain-containing protein" evidence="1">
    <location>
        <begin position="19"/>
        <end position="523"/>
    </location>
</feature>
<feature type="domain" description="Carboxylesterase type B" evidence="2">
    <location>
        <begin position="23"/>
        <end position="491"/>
    </location>
</feature>
<dbReference type="InterPro" id="IPR050309">
    <property type="entry name" value="Type-B_Carboxylest/Lipase"/>
</dbReference>
<comment type="caution">
    <text evidence="3">The sequence shown here is derived from an EMBL/GenBank/DDBJ whole genome shotgun (WGS) entry which is preliminary data.</text>
</comment>
<dbReference type="AlphaFoldDB" id="A0AAD5UCI0"/>
<evidence type="ECO:0000313" key="3">
    <source>
        <dbReference type="EMBL" id="KAJ3254178.1"/>
    </source>
</evidence>
<keyword evidence="1" id="KW-0732">Signal</keyword>
<reference evidence="3" key="1">
    <citation type="submission" date="2020-05" db="EMBL/GenBank/DDBJ databases">
        <title>Phylogenomic resolution of chytrid fungi.</title>
        <authorList>
            <person name="Stajich J.E."/>
            <person name="Amses K."/>
            <person name="Simmons R."/>
            <person name="Seto K."/>
            <person name="Myers J."/>
            <person name="Bonds A."/>
            <person name="Quandt C.A."/>
            <person name="Barry K."/>
            <person name="Liu P."/>
            <person name="Grigoriev I."/>
            <person name="Longcore J.E."/>
            <person name="James T.Y."/>
        </authorList>
    </citation>
    <scope>NUCLEOTIDE SEQUENCE</scope>
    <source>
        <strain evidence="3">PLAUS21</strain>
    </source>
</reference>
<dbReference type="EMBL" id="JADGKB010000091">
    <property type="protein sequence ID" value="KAJ3254178.1"/>
    <property type="molecule type" value="Genomic_DNA"/>
</dbReference>
<dbReference type="Pfam" id="PF00135">
    <property type="entry name" value="COesterase"/>
    <property type="match status" value="1"/>
</dbReference>
<proteinExistence type="predicted"/>
<dbReference type="PANTHER" id="PTHR11559">
    <property type="entry name" value="CARBOXYLESTERASE"/>
    <property type="match status" value="1"/>
</dbReference>
<feature type="signal peptide" evidence="1">
    <location>
        <begin position="1"/>
        <end position="18"/>
    </location>
</feature>
<dbReference type="InterPro" id="IPR029058">
    <property type="entry name" value="AB_hydrolase_fold"/>
</dbReference>
<accession>A0AAD5UCI0</accession>
<protein>
    <recommendedName>
        <fullName evidence="2">Carboxylesterase type B domain-containing protein</fullName>
    </recommendedName>
</protein>
<keyword evidence="4" id="KW-1185">Reference proteome</keyword>
<sequence>MLVLLLASVLCTPFGYDGHQISNPIVTIPQGKFKGTSDSGLSAWLNIPYAQPPVGELRFKHPVPLGNSSQIFDSTKFGNNCIPRLQNSSFLQRFISGAPAPVSEDCLNLNVYAPNNANNLPVMVFVFPGGFDTGDDHEGAVYDGRNILKHYPNAVIVAMNYRLGPFGFLASSDLENEGSLNSGLYDIKMAFEWVRQNIAVFGGNPNQVTAFGQSSGSISISALLLTDNGNQKLFDRAILMSGPNGYGFKKPDSPNREGAYKKLADALGCTGQPNVLECLRNAPSDQIIKYSSEFTLTDIEFEYGLTFDGNLPRNIVDAYRKGQFSKIPLVITTVEAEGALMNGPLVGTPVTNDQQFGNLITEKLGEFATPTIIEEMLQIYDPKKYSTYQDAFNDFIGDIWFKCPASLMAQVWSNNTLPVYVGRNRHVPVYSYLAGNTKAFHTSDLPYAWEARNLLFPTEYGLADFVAGYFVRFASGNPPTASWPLYQSNQRIDVESQKVELDKAKPACKIFYDNTDFVTRPDQ</sequence>
<dbReference type="SUPFAM" id="SSF53474">
    <property type="entry name" value="alpha/beta-Hydrolases"/>
    <property type="match status" value="1"/>
</dbReference>
<evidence type="ECO:0000259" key="2">
    <source>
        <dbReference type="Pfam" id="PF00135"/>
    </source>
</evidence>
<dbReference type="Proteomes" id="UP001210925">
    <property type="component" value="Unassembled WGS sequence"/>
</dbReference>
<organism evidence="3 4">
    <name type="scientific">Boothiomyces macroporosus</name>
    <dbReference type="NCBI Taxonomy" id="261099"/>
    <lineage>
        <taxon>Eukaryota</taxon>
        <taxon>Fungi</taxon>
        <taxon>Fungi incertae sedis</taxon>
        <taxon>Chytridiomycota</taxon>
        <taxon>Chytridiomycota incertae sedis</taxon>
        <taxon>Chytridiomycetes</taxon>
        <taxon>Rhizophydiales</taxon>
        <taxon>Terramycetaceae</taxon>
        <taxon>Boothiomyces</taxon>
    </lineage>
</organism>